<reference evidence="3 4" key="1">
    <citation type="submission" date="2022-06" db="EMBL/GenBank/DDBJ databases">
        <title>Sequencing the genomes of 1000 actinobacteria strains.</title>
        <authorList>
            <person name="Klenk H.-P."/>
        </authorList>
    </citation>
    <scope>NUCLEOTIDE SEQUENCE [LARGE SCALE GENOMIC DNA]</scope>
    <source>
        <strain evidence="3 4">DSM 41656</strain>
    </source>
</reference>
<dbReference type="EMBL" id="JAMZDX010000006">
    <property type="protein sequence ID" value="MCP2313132.1"/>
    <property type="molecule type" value="Genomic_DNA"/>
</dbReference>
<keyword evidence="2" id="KW-0472">Membrane</keyword>
<keyword evidence="2" id="KW-1133">Transmembrane helix</keyword>
<name>A0ABT1J6S2_9ACTN</name>
<feature type="transmembrane region" description="Helical" evidence="2">
    <location>
        <begin position="288"/>
        <end position="308"/>
    </location>
</feature>
<dbReference type="RefSeq" id="WP_253802722.1">
    <property type="nucleotide sequence ID" value="NZ_BAAAUB010000064.1"/>
</dbReference>
<feature type="compositionally biased region" description="Low complexity" evidence="1">
    <location>
        <begin position="122"/>
        <end position="132"/>
    </location>
</feature>
<comment type="caution">
    <text evidence="3">The sequence shown here is derived from an EMBL/GenBank/DDBJ whole genome shotgun (WGS) entry which is preliminary data.</text>
</comment>
<evidence type="ECO:0008006" key="5">
    <source>
        <dbReference type="Google" id="ProtNLM"/>
    </source>
</evidence>
<feature type="region of interest" description="Disordered" evidence="1">
    <location>
        <begin position="54"/>
        <end position="77"/>
    </location>
</feature>
<sequence length="313" mass="30453">MAALPYTRSAFAAVSSAAPSLLPVGARCRVALTGVGLALPLLLAGPALAVDPAGAGRAPAAQGAPAQGTPAQGPAAETVSTPVSALAVAQALAAAQSAGALLPMVALPPNVPALPTMPDVLPSLPDVLPTDSAPAGDDPSGTCPPTAAPTRSTPSPSGGATEQPDPSASASDPASPSPSTSTTPSESPDASPSASAAYPRVPHGEGGMRHQPQLAPMPQEPPSPTAEDPADGSTGAPGDDLALPPQAGGSDSALPVDPPAGDQPQIEAQARPEAEAAVPLHWSDPSALQLPLGTGLTLIGCGLLLIGLRLRRR</sequence>
<evidence type="ECO:0000313" key="3">
    <source>
        <dbReference type="EMBL" id="MCP2313132.1"/>
    </source>
</evidence>
<evidence type="ECO:0000256" key="2">
    <source>
        <dbReference type="SAM" id="Phobius"/>
    </source>
</evidence>
<protein>
    <recommendedName>
        <fullName evidence="5">Gram-positive cocci surface proteins LPxTG domain-containing protein</fullName>
    </recommendedName>
</protein>
<keyword evidence="2" id="KW-0812">Transmembrane</keyword>
<proteinExistence type="predicted"/>
<keyword evidence="4" id="KW-1185">Reference proteome</keyword>
<evidence type="ECO:0000313" key="4">
    <source>
        <dbReference type="Proteomes" id="UP001206483"/>
    </source>
</evidence>
<feature type="region of interest" description="Disordered" evidence="1">
    <location>
        <begin position="122"/>
        <end position="278"/>
    </location>
</feature>
<feature type="compositionally biased region" description="Low complexity" evidence="1">
    <location>
        <begin position="54"/>
        <end position="76"/>
    </location>
</feature>
<dbReference type="Proteomes" id="UP001206483">
    <property type="component" value="Unassembled WGS sequence"/>
</dbReference>
<organism evidence="3 4">
    <name type="scientific">Kitasatospora paracochleata</name>
    <dbReference type="NCBI Taxonomy" id="58354"/>
    <lineage>
        <taxon>Bacteria</taxon>
        <taxon>Bacillati</taxon>
        <taxon>Actinomycetota</taxon>
        <taxon>Actinomycetes</taxon>
        <taxon>Kitasatosporales</taxon>
        <taxon>Streptomycetaceae</taxon>
        <taxon>Kitasatospora</taxon>
    </lineage>
</organism>
<feature type="compositionally biased region" description="Low complexity" evidence="1">
    <location>
        <begin position="143"/>
        <end position="197"/>
    </location>
</feature>
<gene>
    <name evidence="3" type="ORF">FHR36_006313</name>
</gene>
<accession>A0ABT1J6S2</accession>
<evidence type="ECO:0000256" key="1">
    <source>
        <dbReference type="SAM" id="MobiDB-lite"/>
    </source>
</evidence>